<dbReference type="Pfam" id="PF13715">
    <property type="entry name" value="CarbopepD_reg_2"/>
    <property type="match status" value="1"/>
</dbReference>
<dbReference type="EMBL" id="JBHTHZ010000002">
    <property type="protein sequence ID" value="MFD0792812.1"/>
    <property type="molecule type" value="Genomic_DNA"/>
</dbReference>
<keyword evidence="1" id="KW-0175">Coiled coil</keyword>
<evidence type="ECO:0000259" key="4">
    <source>
        <dbReference type="Pfam" id="PF13600"/>
    </source>
</evidence>
<dbReference type="InterPro" id="IPR037291">
    <property type="entry name" value="DUF4139"/>
</dbReference>
<feature type="chain" id="PRO_5046243308" evidence="2">
    <location>
        <begin position="22"/>
        <end position="631"/>
    </location>
</feature>
<organism evidence="5 6">
    <name type="scientific">Mucilaginibacter litoreus</name>
    <dbReference type="NCBI Taxonomy" id="1048221"/>
    <lineage>
        <taxon>Bacteria</taxon>
        <taxon>Pseudomonadati</taxon>
        <taxon>Bacteroidota</taxon>
        <taxon>Sphingobacteriia</taxon>
        <taxon>Sphingobacteriales</taxon>
        <taxon>Sphingobacteriaceae</taxon>
        <taxon>Mucilaginibacter</taxon>
    </lineage>
</organism>
<feature type="signal peptide" evidence="2">
    <location>
        <begin position="1"/>
        <end position="21"/>
    </location>
</feature>
<reference evidence="6" key="1">
    <citation type="journal article" date="2019" name="Int. J. Syst. Evol. Microbiol.">
        <title>The Global Catalogue of Microorganisms (GCM) 10K type strain sequencing project: providing services to taxonomists for standard genome sequencing and annotation.</title>
        <authorList>
            <consortium name="The Broad Institute Genomics Platform"/>
            <consortium name="The Broad Institute Genome Sequencing Center for Infectious Disease"/>
            <person name="Wu L."/>
            <person name="Ma J."/>
        </authorList>
    </citation>
    <scope>NUCLEOTIDE SEQUENCE [LARGE SCALE GENOMIC DNA]</scope>
    <source>
        <strain evidence="6">CCUG 61484</strain>
    </source>
</reference>
<dbReference type="NCBIfam" id="TIGR02231">
    <property type="entry name" value="mucoidy inhibitor MuiA family protein"/>
    <property type="match status" value="2"/>
</dbReference>
<dbReference type="SUPFAM" id="SSF49464">
    <property type="entry name" value="Carboxypeptidase regulatory domain-like"/>
    <property type="match status" value="1"/>
</dbReference>
<feature type="domain" description="DUF4139" evidence="3">
    <location>
        <begin position="220"/>
        <end position="624"/>
    </location>
</feature>
<feature type="coiled-coil region" evidence="1">
    <location>
        <begin position="94"/>
        <end position="121"/>
    </location>
</feature>
<dbReference type="PANTHER" id="PTHR31005">
    <property type="entry name" value="DUF4139 DOMAIN-CONTAINING PROTEIN"/>
    <property type="match status" value="1"/>
</dbReference>
<accession>A0ABW3AP88</accession>
<dbReference type="RefSeq" id="WP_377111673.1">
    <property type="nucleotide sequence ID" value="NZ_JBHTHZ010000002.1"/>
</dbReference>
<name>A0ABW3AP88_9SPHI</name>
<dbReference type="Proteomes" id="UP001597010">
    <property type="component" value="Unassembled WGS sequence"/>
</dbReference>
<dbReference type="InterPro" id="IPR008969">
    <property type="entry name" value="CarboxyPept-like_regulatory"/>
</dbReference>
<evidence type="ECO:0000259" key="3">
    <source>
        <dbReference type="Pfam" id="PF13598"/>
    </source>
</evidence>
<gene>
    <name evidence="5" type="ORF">ACFQZX_04245</name>
</gene>
<evidence type="ECO:0000313" key="5">
    <source>
        <dbReference type="EMBL" id="MFD0792812.1"/>
    </source>
</evidence>
<dbReference type="PANTHER" id="PTHR31005:SF8">
    <property type="entry name" value="DUF4139 DOMAIN-CONTAINING PROTEIN"/>
    <property type="match status" value="1"/>
</dbReference>
<evidence type="ECO:0000256" key="1">
    <source>
        <dbReference type="SAM" id="Coils"/>
    </source>
</evidence>
<feature type="domain" description="DUF4140" evidence="4">
    <location>
        <begin position="34"/>
        <end position="131"/>
    </location>
</feature>
<sequence length="631" mass="70010">MIKKLLLIACLTLSLSAGAFADEDQKVTSRVQKVTLFLNGAQVTRTASVNITAGTSSLVFDNISPDIDAQSIQVRGAGNFTILSVKHEMDYLNVQLRQKKVEELRAQQKELRDRVALLNASLTINQEEYNMLVKNQTVSGQNSNLDLIKLKQALDFQTSRLTENKKKEQAINNEIAVINTKLLQYDKQIADMVKGNGKSLATSNILVTVSAKAPLQSQFTLTYVVKDAGWYPTYDIRAKDVNSPVSIAYKANVRQQCGEEWKNIKLTLSTGNPTVSGSKPELRPYYLNYNMLYANSRAAITKVTGKVFASDDRQPISGVSIKVKGTSIGTQTDANGAYSLQVPAGNPVLVYSFVGFENQERTALTENMDVMLQPSANQLNEVVVAGYSAIDDNQYKKDVTSSVQSVPGALREIRIRGNSTPIEVEQVENQTNVEFAIANPYTIPADGKQYAVEIKEVNTNASYQYYSAPKLSTDVFLTAQITDWNKHNFLSGEANLFFEGTFIGKSLIDTRNTNDTLNLSLGTDKNILVTRTLQKDLTGKQVLSNNRKELRDWLITVKNRKGQPVKLLIEDQIPVSQNTGIDVEMLDTSGAEINKETGLLSYNLNLNSQDEKQLRVKYQVKYPKNQAVIVQ</sequence>
<protein>
    <submittedName>
        <fullName evidence="5">Mucoidy inhibitor MuiA family protein</fullName>
    </submittedName>
</protein>
<keyword evidence="2" id="KW-0732">Signal</keyword>
<dbReference type="Pfam" id="PF13598">
    <property type="entry name" value="DUF4139"/>
    <property type="match status" value="1"/>
</dbReference>
<dbReference type="InterPro" id="IPR011935">
    <property type="entry name" value="CHP02231"/>
</dbReference>
<comment type="caution">
    <text evidence="5">The sequence shown here is derived from an EMBL/GenBank/DDBJ whole genome shotgun (WGS) entry which is preliminary data.</text>
</comment>
<evidence type="ECO:0000256" key="2">
    <source>
        <dbReference type="SAM" id="SignalP"/>
    </source>
</evidence>
<proteinExistence type="predicted"/>
<dbReference type="Gene3D" id="2.60.40.1120">
    <property type="entry name" value="Carboxypeptidase-like, regulatory domain"/>
    <property type="match status" value="1"/>
</dbReference>
<keyword evidence="6" id="KW-1185">Reference proteome</keyword>
<dbReference type="Pfam" id="PF13600">
    <property type="entry name" value="DUF4140"/>
    <property type="match status" value="1"/>
</dbReference>
<dbReference type="InterPro" id="IPR025554">
    <property type="entry name" value="DUF4140"/>
</dbReference>
<evidence type="ECO:0000313" key="6">
    <source>
        <dbReference type="Proteomes" id="UP001597010"/>
    </source>
</evidence>